<dbReference type="Proteomes" id="UP001620626">
    <property type="component" value="Unassembled WGS sequence"/>
</dbReference>
<gene>
    <name evidence="2" type="ORF">niasHT_009692</name>
</gene>
<evidence type="ECO:0000313" key="2">
    <source>
        <dbReference type="EMBL" id="KAL3125559.1"/>
    </source>
</evidence>
<dbReference type="PANTHER" id="PTHR37162">
    <property type="entry name" value="HAT FAMILY DIMERISATION DOMAINCONTAINING PROTEIN-RELATED"/>
    <property type="match status" value="1"/>
</dbReference>
<dbReference type="EMBL" id="JBICBT010000029">
    <property type="protein sequence ID" value="KAL3125559.1"/>
    <property type="molecule type" value="Genomic_DNA"/>
</dbReference>
<evidence type="ECO:0000256" key="1">
    <source>
        <dbReference type="SAM" id="SignalP"/>
    </source>
</evidence>
<feature type="chain" id="PRO_5044769948" description="Transposase" evidence="1">
    <location>
        <begin position="21"/>
        <end position="240"/>
    </location>
</feature>
<proteinExistence type="predicted"/>
<organism evidence="2 3">
    <name type="scientific">Heterodera trifolii</name>
    <dbReference type="NCBI Taxonomy" id="157864"/>
    <lineage>
        <taxon>Eukaryota</taxon>
        <taxon>Metazoa</taxon>
        <taxon>Ecdysozoa</taxon>
        <taxon>Nematoda</taxon>
        <taxon>Chromadorea</taxon>
        <taxon>Rhabditida</taxon>
        <taxon>Tylenchina</taxon>
        <taxon>Tylenchomorpha</taxon>
        <taxon>Tylenchoidea</taxon>
        <taxon>Heteroderidae</taxon>
        <taxon>Heteroderinae</taxon>
        <taxon>Heterodera</taxon>
    </lineage>
</organism>
<accession>A0ABD2MFU1</accession>
<comment type="caution">
    <text evidence="2">The sequence shown here is derived from an EMBL/GenBank/DDBJ whole genome shotgun (WGS) entry which is preliminary data.</text>
</comment>
<evidence type="ECO:0000313" key="3">
    <source>
        <dbReference type="Proteomes" id="UP001620626"/>
    </source>
</evidence>
<feature type="signal peptide" evidence="1">
    <location>
        <begin position="1"/>
        <end position="20"/>
    </location>
</feature>
<name>A0ABD2MFU1_9BILA</name>
<dbReference type="AlphaFoldDB" id="A0ABD2MFU1"/>
<keyword evidence="1" id="KW-0732">Signal</keyword>
<keyword evidence="3" id="KW-1185">Reference proteome</keyword>
<evidence type="ECO:0008006" key="4">
    <source>
        <dbReference type="Google" id="ProtNLM"/>
    </source>
</evidence>
<dbReference type="PANTHER" id="PTHR37162:SF10">
    <property type="entry name" value="DUF4371 DOMAIN-CONTAINING PROTEIN"/>
    <property type="match status" value="1"/>
</dbReference>
<protein>
    <recommendedName>
        <fullName evidence="4">Transposase</fullName>
    </recommendedName>
</protein>
<reference evidence="2 3" key="1">
    <citation type="submission" date="2024-10" db="EMBL/GenBank/DDBJ databases">
        <authorList>
            <person name="Kim D."/>
        </authorList>
    </citation>
    <scope>NUCLEOTIDE SEQUENCE [LARGE SCALE GENOMIC DNA]</scope>
    <source>
        <strain evidence="2">BH-2024</strain>
    </source>
</reference>
<sequence length="240" mass="27147">MLLVAQSVFAIRLLKGWVYAVSAGAPPKKGIQIRLLDLECLPGETSEQVFEWIKHILKKHKLNIENLVAFCGDNTPANFGSSDHTGTNNVFQKLKSLRGNLITVGCPAHVLHNAARRSADNLPIDIEKDKMILPELLDIMSHFKVKIKDRMDKQFFGIITGQLLRRLPEQEEQMLKNAFTSFYKKLASTFSPDWSDTLFDEISQVNHILNNIDEAEFVRLTTEQTGKEFSAQIFQVCTSS</sequence>